<dbReference type="Gene3D" id="3.40.50.300">
    <property type="entry name" value="P-loop containing nucleotide triphosphate hydrolases"/>
    <property type="match status" value="1"/>
</dbReference>
<evidence type="ECO:0000256" key="9">
    <source>
        <dbReference type="SAM" id="MobiDB-lite"/>
    </source>
</evidence>
<proteinExistence type="inferred from homology"/>
<comment type="similarity">
    <text evidence="1">Belongs to the arsA ATPase family.</text>
</comment>
<dbReference type="OrthoDB" id="9780677at2"/>
<dbReference type="EC" id="7.3.2.7" evidence="8"/>
<dbReference type="Pfam" id="PF02374">
    <property type="entry name" value="ArsA_ATPase"/>
    <property type="match status" value="1"/>
</dbReference>
<dbReference type="PANTHER" id="PTHR10803:SF3">
    <property type="entry name" value="ATPASE GET3"/>
    <property type="match status" value="1"/>
</dbReference>
<reference evidence="12 13" key="1">
    <citation type="submission" date="2019-01" db="EMBL/GenBank/DDBJ databases">
        <title>Egibacter rhizosphaerae EGI 80759T.</title>
        <authorList>
            <person name="Chen D.-D."/>
            <person name="Tian Y."/>
            <person name="Jiao J.-Y."/>
            <person name="Zhang X.-T."/>
            <person name="Zhang Y.-G."/>
            <person name="Zhang Y."/>
            <person name="Xiao M."/>
            <person name="Shu W.-S."/>
            <person name="Li W.-J."/>
        </authorList>
    </citation>
    <scope>NUCLEOTIDE SEQUENCE [LARGE SCALE GENOMIC DNA]</scope>
    <source>
        <strain evidence="12 13">EGI 80759</strain>
    </source>
</reference>
<accession>A0A411YAG4</accession>
<dbReference type="PANTHER" id="PTHR10803">
    <property type="entry name" value="ARSENICAL PUMP-DRIVING ATPASE ARSENITE-TRANSLOCATING ATPASE"/>
    <property type="match status" value="1"/>
</dbReference>
<dbReference type="InterPro" id="IPR008978">
    <property type="entry name" value="HSP20-like_chaperone"/>
</dbReference>
<evidence type="ECO:0000313" key="12">
    <source>
        <dbReference type="EMBL" id="QBI18169.1"/>
    </source>
</evidence>
<evidence type="ECO:0000313" key="13">
    <source>
        <dbReference type="Proteomes" id="UP000291469"/>
    </source>
</evidence>
<keyword evidence="2" id="KW-0547">Nucleotide-binding</keyword>
<protein>
    <recommendedName>
        <fullName evidence="8">arsenite-transporting ATPase</fullName>
        <ecNumber evidence="8">7.3.2.7</ecNumber>
    </recommendedName>
</protein>
<dbReference type="NCBIfam" id="TIGR00345">
    <property type="entry name" value="GET3_arsA_TRC40"/>
    <property type="match status" value="1"/>
</dbReference>
<evidence type="ECO:0000259" key="11">
    <source>
        <dbReference type="Pfam" id="PF17886"/>
    </source>
</evidence>
<evidence type="ECO:0000256" key="5">
    <source>
        <dbReference type="ARBA" id="ARBA00022967"/>
    </source>
</evidence>
<evidence type="ECO:0000256" key="7">
    <source>
        <dbReference type="ARBA" id="ARBA00059736"/>
    </source>
</evidence>
<name>A0A411YAG4_9ACTN</name>
<keyword evidence="3" id="KW-0067">ATP-binding</keyword>
<dbReference type="GO" id="GO:0015446">
    <property type="term" value="F:ATPase-coupled arsenite transmembrane transporter activity"/>
    <property type="evidence" value="ECO:0007669"/>
    <property type="project" value="UniProtKB-EC"/>
</dbReference>
<dbReference type="Pfam" id="PF17886">
    <property type="entry name" value="ArsA_HSP20"/>
    <property type="match status" value="1"/>
</dbReference>
<dbReference type="SUPFAM" id="SSF52540">
    <property type="entry name" value="P-loop containing nucleoside triphosphate hydrolases"/>
    <property type="match status" value="1"/>
</dbReference>
<feature type="domain" description="ArsA HSP20-like" evidence="11">
    <location>
        <begin position="373"/>
        <end position="432"/>
    </location>
</feature>
<keyword evidence="5" id="KW-1278">Translocase</keyword>
<comment type="function">
    <text evidence="7">Anion-transporting ATPase. Catalyzes the extrusion of arsenite.</text>
</comment>
<evidence type="ECO:0000256" key="3">
    <source>
        <dbReference type="ARBA" id="ARBA00022840"/>
    </source>
</evidence>
<dbReference type="EMBL" id="CP036402">
    <property type="protein sequence ID" value="QBI18169.1"/>
    <property type="molecule type" value="Genomic_DNA"/>
</dbReference>
<dbReference type="InterPro" id="IPR027417">
    <property type="entry name" value="P-loop_NTPase"/>
</dbReference>
<dbReference type="GO" id="GO:0016887">
    <property type="term" value="F:ATP hydrolysis activity"/>
    <property type="evidence" value="ECO:0007669"/>
    <property type="project" value="InterPro"/>
</dbReference>
<evidence type="ECO:0000256" key="1">
    <source>
        <dbReference type="ARBA" id="ARBA00011040"/>
    </source>
</evidence>
<dbReference type="InterPro" id="IPR025723">
    <property type="entry name" value="ArsA/GET3_ATPase-like"/>
</dbReference>
<dbReference type="InterPro" id="IPR040612">
    <property type="entry name" value="ArsA_HSP20-like"/>
</dbReference>
<keyword evidence="4" id="KW-0059">Arsenical resistance</keyword>
<dbReference type="Gene3D" id="2.60.40.790">
    <property type="match status" value="1"/>
</dbReference>
<dbReference type="GO" id="GO:0005524">
    <property type="term" value="F:ATP binding"/>
    <property type="evidence" value="ECO:0007669"/>
    <property type="project" value="UniProtKB-KW"/>
</dbReference>
<comment type="catalytic activity">
    <reaction evidence="6">
        <text>arsenite(in) + ATP + H2O = arsenite(out) + ADP + phosphate + H(+)</text>
        <dbReference type="Rhea" id="RHEA:11348"/>
        <dbReference type="ChEBI" id="CHEBI:15377"/>
        <dbReference type="ChEBI" id="CHEBI:15378"/>
        <dbReference type="ChEBI" id="CHEBI:29242"/>
        <dbReference type="ChEBI" id="CHEBI:30616"/>
        <dbReference type="ChEBI" id="CHEBI:43474"/>
        <dbReference type="ChEBI" id="CHEBI:456216"/>
        <dbReference type="EC" id="7.3.2.7"/>
    </reaction>
</comment>
<feature type="region of interest" description="Disordered" evidence="9">
    <location>
        <begin position="1"/>
        <end position="43"/>
    </location>
</feature>
<evidence type="ECO:0000259" key="10">
    <source>
        <dbReference type="Pfam" id="PF02374"/>
    </source>
</evidence>
<feature type="domain" description="ArsA/GET3 Anion-transporting ATPase-like" evidence="10">
    <location>
        <begin position="51"/>
        <end position="348"/>
    </location>
</feature>
<organism evidence="12 13">
    <name type="scientific">Egibacter rhizosphaerae</name>
    <dbReference type="NCBI Taxonomy" id="1670831"/>
    <lineage>
        <taxon>Bacteria</taxon>
        <taxon>Bacillati</taxon>
        <taxon>Actinomycetota</taxon>
        <taxon>Nitriliruptoria</taxon>
        <taxon>Egibacterales</taxon>
        <taxon>Egibacteraceae</taxon>
        <taxon>Egibacter</taxon>
    </lineage>
</organism>
<dbReference type="AlphaFoldDB" id="A0A411YAG4"/>
<evidence type="ECO:0000256" key="6">
    <source>
        <dbReference type="ARBA" id="ARBA00052296"/>
    </source>
</evidence>
<gene>
    <name evidence="12" type="ORF">ER308_00325</name>
</gene>
<evidence type="ECO:0000256" key="8">
    <source>
        <dbReference type="ARBA" id="ARBA00066752"/>
    </source>
</evidence>
<evidence type="ECO:0000256" key="2">
    <source>
        <dbReference type="ARBA" id="ARBA00022741"/>
    </source>
</evidence>
<dbReference type="CDD" id="cd02035">
    <property type="entry name" value="ArsA"/>
    <property type="match status" value="1"/>
</dbReference>
<dbReference type="KEGG" id="erz:ER308_00325"/>
<dbReference type="InterPro" id="IPR016300">
    <property type="entry name" value="ATPase_ArsA/GET3"/>
</dbReference>
<dbReference type="Proteomes" id="UP000291469">
    <property type="component" value="Chromosome"/>
</dbReference>
<keyword evidence="13" id="KW-1185">Reference proteome</keyword>
<evidence type="ECO:0000256" key="4">
    <source>
        <dbReference type="ARBA" id="ARBA00022849"/>
    </source>
</evidence>
<dbReference type="FunFam" id="3.40.50.300:FF:001801">
    <property type="entry name" value="Putative arsenical pump-driving ATPase"/>
    <property type="match status" value="1"/>
</dbReference>
<sequence>MHVHHQAHLPVVSGEPGATTPDPRNLCGSLLTPPEAKPMEPLPAGHISPVRVLLVTGKGGVGKTSVAAATARRLARDGARTLVLSTDPAHSLADALDHGIGPEPTEVAPGLHAEQLDAQQRLAAQWTEIRGYLSTLLTAGGLDSLEAEELTVVPGLEELFALLDVQRHAEDGHYDAVVVDCAPTAETLRLLALPDALANYIDRGLAGGGRVARAVFERTGGVPLPGDDVLRAADRLQRRLRDVRARLLDTRHATVRLVTNAERVVVAETRRTHTALHLFGYHVDAVVVNRLLPEAVTDPWLEGWKRRQAETLDEIHDGFAGVPVLTAPLLEEEAVGGTALDRLGDALYADLDPAGVLADGEPLSFSSLGGGVTRMRLALPFAAAEDVTVHTSDAELFVTVGGRTGRVAMPPSLIDRPVTAARVRDEALEVDFAAAEPAAAS</sequence>